<evidence type="ECO:0000313" key="1">
    <source>
        <dbReference type="Ensembl" id="ENSCANP00000038829.1"/>
    </source>
</evidence>
<proteinExistence type="predicted"/>
<keyword evidence="2" id="KW-1185">Reference proteome</keyword>
<dbReference type="Proteomes" id="UP000233080">
    <property type="component" value="Unassembled WGS sequence"/>
</dbReference>
<dbReference type="Ensembl" id="ENSCANT00000062087.1">
    <property type="protein sequence ID" value="ENSCANP00000038829.1"/>
    <property type="gene ID" value="ENSCANG00000043099.1"/>
</dbReference>
<evidence type="ECO:0000313" key="2">
    <source>
        <dbReference type="Proteomes" id="UP000233080"/>
    </source>
</evidence>
<dbReference type="PRINTS" id="PR02045">
    <property type="entry name" value="F138DOMAIN"/>
</dbReference>
<name>A0A2K5KCL5_COLAP</name>
<reference evidence="1" key="2">
    <citation type="submission" date="2025-09" db="UniProtKB">
        <authorList>
            <consortium name="Ensembl"/>
        </authorList>
    </citation>
    <scope>IDENTIFICATION</scope>
</reference>
<accession>A0A2K5KCL5</accession>
<protein>
    <submittedName>
        <fullName evidence="1">Uncharacterized protein</fullName>
    </submittedName>
</protein>
<dbReference type="OMA" id="LQHQAVW"/>
<dbReference type="AlphaFoldDB" id="A0A2K5KCL5"/>
<organism evidence="1 2">
    <name type="scientific">Colobus angolensis palliatus</name>
    <name type="common">Peters' Angolan colobus</name>
    <dbReference type="NCBI Taxonomy" id="336983"/>
    <lineage>
        <taxon>Eukaryota</taxon>
        <taxon>Metazoa</taxon>
        <taxon>Chordata</taxon>
        <taxon>Craniata</taxon>
        <taxon>Vertebrata</taxon>
        <taxon>Euteleostomi</taxon>
        <taxon>Mammalia</taxon>
        <taxon>Eutheria</taxon>
        <taxon>Euarchontoglires</taxon>
        <taxon>Primates</taxon>
        <taxon>Haplorrhini</taxon>
        <taxon>Catarrhini</taxon>
        <taxon>Cercopithecidae</taxon>
        <taxon>Colobinae</taxon>
        <taxon>Colobus</taxon>
    </lineage>
</organism>
<reference evidence="1" key="1">
    <citation type="submission" date="2025-08" db="UniProtKB">
        <authorList>
            <consortium name="Ensembl"/>
        </authorList>
    </citation>
    <scope>IDENTIFICATION</scope>
</reference>
<sequence>MGEAEVQDLVRVFPQRLHLHAGHRVIQPLELLRPRTPLTWVSGHIAGHLVVAVELLPPQELVPRHGLPLAAHQPRGQHVGRAQAQEDLVDEAVGEQGRAALVHPGTTGARHLARLVFFFVFLVETGFHCVSQDGLDLLTS</sequence>